<dbReference type="NCBIfam" id="TIGR01313">
    <property type="entry name" value="therm_gnt_kin"/>
    <property type="match status" value="1"/>
</dbReference>
<evidence type="ECO:0000313" key="11">
    <source>
        <dbReference type="EMBL" id="SLN18786.1"/>
    </source>
</evidence>
<keyword evidence="7 10" id="KW-0067">ATP-binding</keyword>
<keyword evidence="12" id="KW-1185">Reference proteome</keyword>
<evidence type="ECO:0000256" key="6">
    <source>
        <dbReference type="ARBA" id="ARBA00022777"/>
    </source>
</evidence>
<dbReference type="Proteomes" id="UP000193900">
    <property type="component" value="Unassembled WGS sequence"/>
</dbReference>
<dbReference type="PANTHER" id="PTHR43442:SF3">
    <property type="entry name" value="GLUCONOKINASE-RELATED"/>
    <property type="match status" value="1"/>
</dbReference>
<dbReference type="RefSeq" id="WP_143535411.1">
    <property type="nucleotide sequence ID" value="NZ_FWFZ01000001.1"/>
</dbReference>
<evidence type="ECO:0000256" key="2">
    <source>
        <dbReference type="ARBA" id="ARBA00008420"/>
    </source>
</evidence>
<dbReference type="GO" id="GO:0005737">
    <property type="term" value="C:cytoplasm"/>
    <property type="evidence" value="ECO:0007669"/>
    <property type="project" value="TreeGrafter"/>
</dbReference>
<protein>
    <recommendedName>
        <fullName evidence="3 10">Gluconokinase</fullName>
        <ecNumber evidence="3 10">2.7.1.12</ecNumber>
    </recommendedName>
</protein>
<dbReference type="FunFam" id="3.40.50.300:FF:000522">
    <property type="entry name" value="Gluconokinase"/>
    <property type="match status" value="1"/>
</dbReference>
<comment type="pathway">
    <text evidence="1">Carbohydrate acid metabolism.</text>
</comment>
<dbReference type="Pfam" id="PF13671">
    <property type="entry name" value="AAA_33"/>
    <property type="match status" value="1"/>
</dbReference>
<evidence type="ECO:0000256" key="9">
    <source>
        <dbReference type="ARBA" id="ARBA00048090"/>
    </source>
</evidence>
<evidence type="ECO:0000313" key="12">
    <source>
        <dbReference type="Proteomes" id="UP000193900"/>
    </source>
</evidence>
<proteinExistence type="inferred from homology"/>
<reference evidence="11 12" key="1">
    <citation type="submission" date="2017-03" db="EMBL/GenBank/DDBJ databases">
        <authorList>
            <person name="Afonso C.L."/>
            <person name="Miller P.J."/>
            <person name="Scott M.A."/>
            <person name="Spackman E."/>
            <person name="Goraichik I."/>
            <person name="Dimitrov K.M."/>
            <person name="Suarez D.L."/>
            <person name="Swayne D.E."/>
        </authorList>
    </citation>
    <scope>NUCLEOTIDE SEQUENCE [LARGE SCALE GENOMIC DNA]</scope>
    <source>
        <strain evidence="11 12">CECT 7023</strain>
    </source>
</reference>
<evidence type="ECO:0000256" key="8">
    <source>
        <dbReference type="ARBA" id="ARBA00023064"/>
    </source>
</evidence>
<dbReference type="GO" id="GO:0046316">
    <property type="term" value="F:gluconokinase activity"/>
    <property type="evidence" value="ECO:0007669"/>
    <property type="project" value="UniProtKB-EC"/>
</dbReference>
<organism evidence="11 12">
    <name type="scientific">Roseisalinus antarcticus</name>
    <dbReference type="NCBI Taxonomy" id="254357"/>
    <lineage>
        <taxon>Bacteria</taxon>
        <taxon>Pseudomonadati</taxon>
        <taxon>Pseudomonadota</taxon>
        <taxon>Alphaproteobacteria</taxon>
        <taxon>Rhodobacterales</taxon>
        <taxon>Roseobacteraceae</taxon>
        <taxon>Roseisalinus</taxon>
    </lineage>
</organism>
<evidence type="ECO:0000256" key="3">
    <source>
        <dbReference type="ARBA" id="ARBA00012054"/>
    </source>
</evidence>
<dbReference type="GO" id="GO:0005524">
    <property type="term" value="F:ATP binding"/>
    <property type="evidence" value="ECO:0007669"/>
    <property type="project" value="UniProtKB-KW"/>
</dbReference>
<evidence type="ECO:0000256" key="4">
    <source>
        <dbReference type="ARBA" id="ARBA00022679"/>
    </source>
</evidence>
<dbReference type="SUPFAM" id="SSF52540">
    <property type="entry name" value="P-loop containing nucleoside triphosphate hydrolases"/>
    <property type="match status" value="1"/>
</dbReference>
<keyword evidence="8" id="KW-0311">Gluconate utilization</keyword>
<dbReference type="EC" id="2.7.1.12" evidence="3 10"/>
<dbReference type="InterPro" id="IPR006001">
    <property type="entry name" value="Therm_gnt_kin"/>
</dbReference>
<dbReference type="GO" id="GO:0019521">
    <property type="term" value="P:D-gluconate metabolic process"/>
    <property type="evidence" value="ECO:0007669"/>
    <property type="project" value="UniProtKB-KW"/>
</dbReference>
<dbReference type="Gene3D" id="3.40.50.300">
    <property type="entry name" value="P-loop containing nucleotide triphosphate hydrolases"/>
    <property type="match status" value="1"/>
</dbReference>
<dbReference type="AlphaFoldDB" id="A0A1Y5RN44"/>
<dbReference type="OrthoDB" id="9795716at2"/>
<dbReference type="PANTHER" id="PTHR43442">
    <property type="entry name" value="GLUCONOKINASE-RELATED"/>
    <property type="match status" value="1"/>
</dbReference>
<sequence>MSDGRYVVMGVSGCGKSLIGAMLAARLGAIFHDGDDLHPPANVAKMARGTPLTDADRAPWLDEVGRVLRVPNIVVACSALRRIYRARITEAAGAPVTFLYLRGTRATLQARVSNRPGHFMPAALLDSQLATLEEPGPEERAVTADIEQPPDAVVAALIAGLQAEGAPS</sequence>
<evidence type="ECO:0000256" key="1">
    <source>
        <dbReference type="ARBA" id="ARBA00004761"/>
    </source>
</evidence>
<keyword evidence="4 10" id="KW-0808">Transferase</keyword>
<evidence type="ECO:0000256" key="7">
    <source>
        <dbReference type="ARBA" id="ARBA00022840"/>
    </source>
</evidence>
<gene>
    <name evidence="11" type="primary">gntK</name>
    <name evidence="11" type="ORF">ROA7023_00411</name>
</gene>
<evidence type="ECO:0000256" key="10">
    <source>
        <dbReference type="RuleBase" id="RU363066"/>
    </source>
</evidence>
<dbReference type="CDD" id="cd02021">
    <property type="entry name" value="GntK"/>
    <property type="match status" value="1"/>
</dbReference>
<name>A0A1Y5RN44_9RHOB</name>
<dbReference type="InterPro" id="IPR027417">
    <property type="entry name" value="P-loop_NTPase"/>
</dbReference>
<accession>A0A1Y5RN44</accession>
<keyword evidence="5 10" id="KW-0547">Nucleotide-binding</keyword>
<keyword evidence="6 10" id="KW-0418">Kinase</keyword>
<evidence type="ECO:0000256" key="5">
    <source>
        <dbReference type="ARBA" id="ARBA00022741"/>
    </source>
</evidence>
<comment type="catalytic activity">
    <reaction evidence="9 10">
        <text>D-gluconate + ATP = 6-phospho-D-gluconate + ADP + H(+)</text>
        <dbReference type="Rhea" id="RHEA:19433"/>
        <dbReference type="ChEBI" id="CHEBI:15378"/>
        <dbReference type="ChEBI" id="CHEBI:18391"/>
        <dbReference type="ChEBI" id="CHEBI:30616"/>
        <dbReference type="ChEBI" id="CHEBI:58759"/>
        <dbReference type="ChEBI" id="CHEBI:456216"/>
        <dbReference type="EC" id="2.7.1.12"/>
    </reaction>
</comment>
<dbReference type="EMBL" id="FWFZ01000001">
    <property type="protein sequence ID" value="SLN18786.1"/>
    <property type="molecule type" value="Genomic_DNA"/>
</dbReference>
<comment type="similarity">
    <text evidence="2 10">Belongs to the gluconokinase GntK/GntV family.</text>
</comment>